<evidence type="ECO:0000313" key="2">
    <source>
        <dbReference type="Proteomes" id="UP000235828"/>
    </source>
</evidence>
<gene>
    <name evidence="1" type="ORF">VTAP4600_B0584</name>
</gene>
<keyword evidence="2" id="KW-1185">Reference proteome</keyword>
<proteinExistence type="predicted"/>
<dbReference type="Pfam" id="PF12847">
    <property type="entry name" value="Methyltransf_18"/>
    <property type="match status" value="1"/>
</dbReference>
<dbReference type="EMBL" id="LT960612">
    <property type="protein sequence ID" value="SON52195.1"/>
    <property type="molecule type" value="Genomic_DNA"/>
</dbReference>
<dbReference type="AlphaFoldDB" id="A0A2N8ZJX2"/>
<dbReference type="FunFam" id="3.40.50.150:FF:000442">
    <property type="entry name" value="tRNA (Adenine22-N1)-methyltransferase TrmK"/>
    <property type="match status" value="1"/>
</dbReference>
<protein>
    <recommendedName>
        <fullName evidence="3">SAM-dependent methyltransferase</fullName>
    </recommendedName>
</protein>
<accession>A0A2N8ZJX2</accession>
<dbReference type="PANTHER" id="PTHR38451:SF1">
    <property type="entry name" value="TRNA (ADENINE(22)-N(1))-METHYLTRANSFERASE"/>
    <property type="match status" value="1"/>
</dbReference>
<dbReference type="Gene3D" id="3.40.50.150">
    <property type="entry name" value="Vaccinia Virus protein VP39"/>
    <property type="match status" value="1"/>
</dbReference>
<dbReference type="PIRSF" id="PIRSF028234">
    <property type="entry name" value="UCP028234"/>
    <property type="match status" value="1"/>
</dbReference>
<dbReference type="KEGG" id="vta:B0584"/>
<evidence type="ECO:0000313" key="1">
    <source>
        <dbReference type="EMBL" id="SON52195.1"/>
    </source>
</evidence>
<dbReference type="SUPFAM" id="SSF53335">
    <property type="entry name" value="S-adenosyl-L-methionine-dependent methyltransferases"/>
    <property type="match status" value="1"/>
</dbReference>
<dbReference type="PANTHER" id="PTHR38451">
    <property type="entry name" value="TRNA (ADENINE(22)-N(1))-METHYLTRANSFERASE"/>
    <property type="match status" value="1"/>
</dbReference>
<evidence type="ECO:0008006" key="3">
    <source>
        <dbReference type="Google" id="ProtNLM"/>
    </source>
</evidence>
<organism evidence="1 2">
    <name type="scientific">Vibrio tapetis subsp. tapetis</name>
    <dbReference type="NCBI Taxonomy" id="1671868"/>
    <lineage>
        <taxon>Bacteria</taxon>
        <taxon>Pseudomonadati</taxon>
        <taxon>Pseudomonadota</taxon>
        <taxon>Gammaproteobacteria</taxon>
        <taxon>Vibrionales</taxon>
        <taxon>Vibrionaceae</taxon>
        <taxon>Vibrio</taxon>
    </lineage>
</organism>
<sequence>MALPRVNVTPTIGLLLSVFEIGKRLQCAPYRASDHEPMKERKLGKRLKKIEAMVESGYQHIWDCCCDHGQLGGALLTRKAAKMVHFVDIVPNLIEELTNKLNQLMVKQEAPHWQTYCLDVTKIPVASKQGKQLIIIAGVGGDLMTHLVQEITLNNPDIELDFLLCPVHHNHTLRRALNKLDLRLKKEVLVEENRRIYEILFVTKALKQDQHLPKISAVGEQIWQTESLEQRRVATRYLATTLAHYQRMMAGKKQDIEPIFHAYQQVSISEL</sequence>
<dbReference type="InterPro" id="IPR029063">
    <property type="entry name" value="SAM-dependent_MTases_sf"/>
</dbReference>
<reference evidence="1 2" key="1">
    <citation type="submission" date="2017-10" db="EMBL/GenBank/DDBJ databases">
        <authorList>
            <person name="Banno H."/>
            <person name="Chua N.-H."/>
        </authorList>
    </citation>
    <scope>NUCLEOTIDE SEQUENCE [LARGE SCALE GENOMIC DNA]</scope>
    <source>
        <strain evidence="1">Vibrio tapetis CECT4600</strain>
    </source>
</reference>
<dbReference type="InterPro" id="IPR016876">
    <property type="entry name" value="UCP028234"/>
</dbReference>
<dbReference type="Proteomes" id="UP000235828">
    <property type="component" value="Chromosome B"/>
</dbReference>
<name>A0A2N8ZJX2_9VIBR</name>